<dbReference type="AlphaFoldDB" id="A0A1H9THS0"/>
<keyword evidence="2" id="KW-1185">Reference proteome</keyword>
<accession>A0A1H9THS0</accession>
<dbReference type="EMBL" id="FOGV01000010">
    <property type="protein sequence ID" value="SER96735.1"/>
    <property type="molecule type" value="Genomic_DNA"/>
</dbReference>
<evidence type="ECO:0000313" key="2">
    <source>
        <dbReference type="Proteomes" id="UP000199318"/>
    </source>
</evidence>
<name>A0A1H9THS0_9BACI</name>
<dbReference type="PIRSF" id="PIRSF037692">
    <property type="entry name" value="UCP037692"/>
    <property type="match status" value="1"/>
</dbReference>
<dbReference type="Proteomes" id="UP000199318">
    <property type="component" value="Unassembled WGS sequence"/>
</dbReference>
<organism evidence="1 2">
    <name type="scientific">Salisediminibacterium halotolerans</name>
    <dbReference type="NCBI Taxonomy" id="517425"/>
    <lineage>
        <taxon>Bacteria</taxon>
        <taxon>Bacillati</taxon>
        <taxon>Bacillota</taxon>
        <taxon>Bacilli</taxon>
        <taxon>Bacillales</taxon>
        <taxon>Bacillaceae</taxon>
        <taxon>Salisediminibacterium</taxon>
    </lineage>
</organism>
<dbReference type="Pfam" id="PF17277">
    <property type="entry name" value="DUF5342"/>
    <property type="match status" value="1"/>
</dbReference>
<dbReference type="STRING" id="1464123.SAMN05444126_11029"/>
<sequence>MLEHFQLKELKNNLVNQEWEFTFYYKKRRFRGRYYKNGEIRWLYREPADNEEAEFLHSAVHDLMLYHVYEER</sequence>
<evidence type="ECO:0000313" key="1">
    <source>
        <dbReference type="EMBL" id="SER96735.1"/>
    </source>
</evidence>
<proteinExistence type="predicted"/>
<dbReference type="OrthoDB" id="2736244at2"/>
<gene>
    <name evidence="1" type="ORF">SAMN05444126_11029</name>
</gene>
<comment type="caution">
    <text evidence="1">The sequence shown here is derived from an EMBL/GenBank/DDBJ whole genome shotgun (WGS) entry which is preliminary data.</text>
</comment>
<reference evidence="2" key="1">
    <citation type="submission" date="2016-10" db="EMBL/GenBank/DDBJ databases">
        <authorList>
            <person name="de Groot N.N."/>
        </authorList>
    </citation>
    <scope>NUCLEOTIDE SEQUENCE [LARGE SCALE GENOMIC DNA]</scope>
    <source>
        <strain evidence="2">10nlg</strain>
    </source>
</reference>
<dbReference type="RefSeq" id="WP_093072734.1">
    <property type="nucleotide sequence ID" value="NZ_FOGV01000010.1"/>
</dbReference>
<dbReference type="InterPro" id="IPR017263">
    <property type="entry name" value="UCP037692"/>
</dbReference>
<protein>
    <submittedName>
        <fullName evidence="1">Uncharacterized protein</fullName>
    </submittedName>
</protein>